<dbReference type="Gene3D" id="3.30.70.270">
    <property type="match status" value="1"/>
</dbReference>
<protein>
    <submittedName>
        <fullName evidence="10">19391_t:CDS:1</fullName>
    </submittedName>
</protein>
<evidence type="ECO:0000256" key="6">
    <source>
        <dbReference type="ARBA" id="ARBA00022801"/>
    </source>
</evidence>
<evidence type="ECO:0000256" key="8">
    <source>
        <dbReference type="SAM" id="MobiDB-lite"/>
    </source>
</evidence>
<organism evidence="10 11">
    <name type="scientific">Dentiscutata erythropus</name>
    <dbReference type="NCBI Taxonomy" id="1348616"/>
    <lineage>
        <taxon>Eukaryota</taxon>
        <taxon>Fungi</taxon>
        <taxon>Fungi incertae sedis</taxon>
        <taxon>Mucoromycota</taxon>
        <taxon>Glomeromycotina</taxon>
        <taxon>Glomeromycetes</taxon>
        <taxon>Diversisporales</taxon>
        <taxon>Gigasporaceae</taxon>
        <taxon>Dentiscutata</taxon>
    </lineage>
</organism>
<dbReference type="SUPFAM" id="SSF56672">
    <property type="entry name" value="DNA/RNA polymerases"/>
    <property type="match status" value="1"/>
</dbReference>
<keyword evidence="6" id="KW-0378">Hydrolase</keyword>
<feature type="domain" description="Reverse transcriptase" evidence="9">
    <location>
        <begin position="42"/>
        <end position="159"/>
    </location>
</feature>
<dbReference type="InterPro" id="IPR000477">
    <property type="entry name" value="RT_dom"/>
</dbReference>
<keyword evidence="5" id="KW-0255">Endonuclease</keyword>
<dbReference type="GO" id="GO:0008233">
    <property type="term" value="F:peptidase activity"/>
    <property type="evidence" value="ECO:0007669"/>
    <property type="project" value="UniProtKB-KW"/>
</dbReference>
<proteinExistence type="predicted"/>
<evidence type="ECO:0000313" key="10">
    <source>
        <dbReference type="EMBL" id="CAG8773826.1"/>
    </source>
</evidence>
<keyword evidence="1" id="KW-0645">Protease</keyword>
<dbReference type="GO" id="GO:0004519">
    <property type="term" value="F:endonuclease activity"/>
    <property type="evidence" value="ECO:0007669"/>
    <property type="project" value="UniProtKB-KW"/>
</dbReference>
<dbReference type="InterPro" id="IPR043502">
    <property type="entry name" value="DNA/RNA_pol_sf"/>
</dbReference>
<dbReference type="AlphaFoldDB" id="A0A9N9JC42"/>
<dbReference type="GO" id="GO:0003964">
    <property type="term" value="F:RNA-directed DNA polymerase activity"/>
    <property type="evidence" value="ECO:0007669"/>
    <property type="project" value="UniProtKB-KW"/>
</dbReference>
<name>A0A9N9JC42_9GLOM</name>
<dbReference type="Pfam" id="PF00078">
    <property type="entry name" value="RVT_1"/>
    <property type="match status" value="1"/>
</dbReference>
<gene>
    <name evidence="10" type="ORF">DERYTH_LOCUS18953</name>
</gene>
<feature type="non-terminal residue" evidence="10">
    <location>
        <position position="1"/>
    </location>
</feature>
<accession>A0A9N9JC42</accession>
<evidence type="ECO:0000259" key="9">
    <source>
        <dbReference type="Pfam" id="PF00078"/>
    </source>
</evidence>
<dbReference type="GO" id="GO:0006508">
    <property type="term" value="P:proteolysis"/>
    <property type="evidence" value="ECO:0007669"/>
    <property type="project" value="UniProtKB-KW"/>
</dbReference>
<sequence length="412" mass="48296">GLEDLGQTNIVQHYINMGSTSPIKQAAYRLAPSEQEFLQEEKINTVTKKDAYPIPRINDILETFENASWFSSLDLASGYWQVSIAEQNREKTAFVTKFGVYEFNVMPFSLCNAPATFQRLMNHVLKEYIGQFVAVYLDDITVYSRTFWEHMKHLKRKENRPEEAREAFKVDVISIEDSEDKWYSENEDYKENYEDEGNYEFEVEEMDYESTDSIEEQWNTWEMDESEVVNMNRREQGYEQLLHDFEVESGSRLLWEGHSDIAQQWAIQGEESFSDITRMEWEHKKNVPWSLTPEEVIEASEEENNPKYEGDEESSDDDDESQIEVVINSGSTSLTTPEEETLTEEWKEETFEPQAIDIGAEGIGIEKDERLQKLVFAGKTQRFENEFFLYDHSTLNDHIAARELNLSEAVYW</sequence>
<feature type="non-terminal residue" evidence="10">
    <location>
        <position position="412"/>
    </location>
</feature>
<evidence type="ECO:0000256" key="1">
    <source>
        <dbReference type="ARBA" id="ARBA00022670"/>
    </source>
</evidence>
<dbReference type="PANTHER" id="PTHR24559:SF444">
    <property type="entry name" value="REVERSE TRANSCRIPTASE DOMAIN-CONTAINING PROTEIN"/>
    <property type="match status" value="1"/>
</dbReference>
<evidence type="ECO:0000256" key="4">
    <source>
        <dbReference type="ARBA" id="ARBA00022722"/>
    </source>
</evidence>
<dbReference type="EMBL" id="CAJVPY010020006">
    <property type="protein sequence ID" value="CAG8773826.1"/>
    <property type="molecule type" value="Genomic_DNA"/>
</dbReference>
<feature type="region of interest" description="Disordered" evidence="8">
    <location>
        <begin position="298"/>
        <end position="321"/>
    </location>
</feature>
<evidence type="ECO:0000256" key="2">
    <source>
        <dbReference type="ARBA" id="ARBA00022679"/>
    </source>
</evidence>
<comment type="caution">
    <text evidence="10">The sequence shown here is derived from an EMBL/GenBank/DDBJ whole genome shotgun (WGS) entry which is preliminary data.</text>
</comment>
<keyword evidence="7" id="KW-0695">RNA-directed DNA polymerase</keyword>
<keyword evidence="2" id="KW-0808">Transferase</keyword>
<evidence type="ECO:0000256" key="3">
    <source>
        <dbReference type="ARBA" id="ARBA00022695"/>
    </source>
</evidence>
<dbReference type="CDD" id="cd01647">
    <property type="entry name" value="RT_LTR"/>
    <property type="match status" value="1"/>
</dbReference>
<evidence type="ECO:0000313" key="11">
    <source>
        <dbReference type="Proteomes" id="UP000789405"/>
    </source>
</evidence>
<reference evidence="10" key="1">
    <citation type="submission" date="2021-06" db="EMBL/GenBank/DDBJ databases">
        <authorList>
            <person name="Kallberg Y."/>
            <person name="Tangrot J."/>
            <person name="Rosling A."/>
        </authorList>
    </citation>
    <scope>NUCLEOTIDE SEQUENCE</scope>
    <source>
        <strain evidence="10">MA453B</strain>
    </source>
</reference>
<keyword evidence="4" id="KW-0540">Nuclease</keyword>
<dbReference type="InterPro" id="IPR043128">
    <property type="entry name" value="Rev_trsase/Diguanyl_cyclase"/>
</dbReference>
<keyword evidence="3" id="KW-0548">Nucleotidyltransferase</keyword>
<dbReference type="FunFam" id="3.10.10.10:FF:000007">
    <property type="entry name" value="Retrovirus-related Pol polyprotein from transposon 17.6-like Protein"/>
    <property type="match status" value="1"/>
</dbReference>
<evidence type="ECO:0000256" key="7">
    <source>
        <dbReference type="ARBA" id="ARBA00022918"/>
    </source>
</evidence>
<feature type="compositionally biased region" description="Acidic residues" evidence="8">
    <location>
        <begin position="310"/>
        <end position="321"/>
    </location>
</feature>
<dbReference type="OrthoDB" id="1750432at2759"/>
<dbReference type="PANTHER" id="PTHR24559">
    <property type="entry name" value="TRANSPOSON TY3-I GAG-POL POLYPROTEIN"/>
    <property type="match status" value="1"/>
</dbReference>
<keyword evidence="11" id="KW-1185">Reference proteome</keyword>
<dbReference type="Proteomes" id="UP000789405">
    <property type="component" value="Unassembled WGS sequence"/>
</dbReference>
<evidence type="ECO:0000256" key="5">
    <source>
        <dbReference type="ARBA" id="ARBA00022759"/>
    </source>
</evidence>
<dbReference type="InterPro" id="IPR053134">
    <property type="entry name" value="RNA-dir_DNA_polymerase"/>
</dbReference>